<dbReference type="EMBL" id="JH000741">
    <property type="protein sequence ID" value="EGV99439.1"/>
    <property type="molecule type" value="Genomic_DNA"/>
</dbReference>
<evidence type="ECO:0000313" key="2">
    <source>
        <dbReference type="Proteomes" id="UP000001075"/>
    </source>
</evidence>
<name>G3HUK1_CRIGR</name>
<proteinExistence type="predicted"/>
<dbReference type="InParanoid" id="G3HUK1"/>
<organism evidence="1 2">
    <name type="scientific">Cricetulus griseus</name>
    <name type="common">Chinese hamster</name>
    <name type="synonym">Cricetulus barabensis griseus</name>
    <dbReference type="NCBI Taxonomy" id="10029"/>
    <lineage>
        <taxon>Eukaryota</taxon>
        <taxon>Metazoa</taxon>
        <taxon>Chordata</taxon>
        <taxon>Craniata</taxon>
        <taxon>Vertebrata</taxon>
        <taxon>Euteleostomi</taxon>
        <taxon>Mammalia</taxon>
        <taxon>Eutheria</taxon>
        <taxon>Euarchontoglires</taxon>
        <taxon>Glires</taxon>
        <taxon>Rodentia</taxon>
        <taxon>Myomorpha</taxon>
        <taxon>Muroidea</taxon>
        <taxon>Cricetidae</taxon>
        <taxon>Cricetinae</taxon>
        <taxon>Cricetulus</taxon>
    </lineage>
</organism>
<dbReference type="AlphaFoldDB" id="G3HUK1"/>
<reference evidence="2" key="1">
    <citation type="journal article" date="2011" name="Nat. Biotechnol.">
        <title>The genomic sequence of the Chinese hamster ovary (CHO)-K1 cell line.</title>
        <authorList>
            <person name="Xu X."/>
            <person name="Nagarajan H."/>
            <person name="Lewis N.E."/>
            <person name="Pan S."/>
            <person name="Cai Z."/>
            <person name="Liu X."/>
            <person name="Chen W."/>
            <person name="Xie M."/>
            <person name="Wang W."/>
            <person name="Hammond S."/>
            <person name="Andersen M.R."/>
            <person name="Neff N."/>
            <person name="Passarelli B."/>
            <person name="Koh W."/>
            <person name="Fan H.C."/>
            <person name="Wang J."/>
            <person name="Gui Y."/>
            <person name="Lee K.H."/>
            <person name="Betenbaugh M.J."/>
            <person name="Quake S.R."/>
            <person name="Famili I."/>
            <person name="Palsson B.O."/>
            <person name="Wang J."/>
        </authorList>
    </citation>
    <scope>NUCLEOTIDE SEQUENCE [LARGE SCALE GENOMIC DNA]</scope>
    <source>
        <strain evidence="2">CHO K1 cell line</strain>
    </source>
</reference>
<gene>
    <name evidence="1" type="ORF">I79_014613</name>
</gene>
<accession>G3HUK1</accession>
<dbReference type="Proteomes" id="UP000001075">
    <property type="component" value="Unassembled WGS sequence"/>
</dbReference>
<protein>
    <submittedName>
        <fullName evidence="1">Uncharacterized protein</fullName>
    </submittedName>
</protein>
<evidence type="ECO:0000313" key="1">
    <source>
        <dbReference type="EMBL" id="EGV99439.1"/>
    </source>
</evidence>
<sequence>MEDNGADNDLWCLGLDQDVSEEKNFSMWPKNCSCDILVKNVVAFCPCLKSLSEAKVENTKYGQPKGHFFPFRNCTILHFVHL</sequence>